<dbReference type="OrthoDB" id="6169361at2"/>
<proteinExistence type="predicted"/>
<dbReference type="Proteomes" id="UP000239939">
    <property type="component" value="Unassembled WGS sequence"/>
</dbReference>
<reference evidence="2" key="1">
    <citation type="submission" date="2016-08" db="EMBL/GenBank/DDBJ databases">
        <authorList>
            <person name="Merda D."/>
            <person name="Briand M."/>
            <person name="Taghouti G."/>
            <person name="Carrere S."/>
            <person name="Gouzy J."/>
            <person name="Portier P."/>
            <person name="Jacques M.-A."/>
            <person name="Fischer-Le Saux M."/>
        </authorList>
    </citation>
    <scope>NUCLEOTIDE SEQUENCE [LARGE SCALE GENOMIC DNA]</scope>
    <source>
        <strain evidence="2">CFBP1817</strain>
    </source>
</reference>
<dbReference type="AlphaFoldDB" id="A0A2S7ENH6"/>
<keyword evidence="2" id="KW-1185">Reference proteome</keyword>
<evidence type="ECO:0000313" key="2">
    <source>
        <dbReference type="Proteomes" id="UP000239939"/>
    </source>
</evidence>
<accession>A0A2S7ENH6</accession>
<comment type="caution">
    <text evidence="1">The sequence shown here is derived from an EMBL/GenBank/DDBJ whole genome shotgun (WGS) entry which is preliminary data.</text>
</comment>
<name>A0A2S7ENH6_9XANT</name>
<sequence length="146" mass="16886">MRDNATRPLAEAELATLRAQMRAAGRRMRARLGFAGLIRTRLLDREGRSPRHPTHREFADELAFLSLTLHGDNVAEIRFGVRHHRDRHTTGVLLSRWNGTRFAAEAEIRVCLHGVSCTLADLWDEFDHLRYIDLPPSHPQAWRELY</sequence>
<gene>
    <name evidence="1" type="ORF">XpopCFBP1817_11365</name>
</gene>
<dbReference type="EMBL" id="MDEJ01000062">
    <property type="protein sequence ID" value="PPU93051.1"/>
    <property type="molecule type" value="Genomic_DNA"/>
</dbReference>
<evidence type="ECO:0000313" key="1">
    <source>
        <dbReference type="EMBL" id="PPU93051.1"/>
    </source>
</evidence>
<dbReference type="RefSeq" id="WP_128417228.1">
    <property type="nucleotide sequence ID" value="NZ_MDEJ01000062.1"/>
</dbReference>
<protein>
    <submittedName>
        <fullName evidence="1">Uncharacterized protein</fullName>
    </submittedName>
</protein>
<organism evidence="1 2">
    <name type="scientific">Xanthomonas populi</name>
    <dbReference type="NCBI Taxonomy" id="53414"/>
    <lineage>
        <taxon>Bacteria</taxon>
        <taxon>Pseudomonadati</taxon>
        <taxon>Pseudomonadota</taxon>
        <taxon>Gammaproteobacteria</taxon>
        <taxon>Lysobacterales</taxon>
        <taxon>Lysobacteraceae</taxon>
        <taxon>Xanthomonas</taxon>
    </lineage>
</organism>